<accession>A0AA87BAU9</accession>
<dbReference type="AlphaFoldDB" id="A0AA87BAU9"/>
<dbReference type="EMBL" id="OY731408">
    <property type="protein sequence ID" value="CAJ1978889.1"/>
    <property type="molecule type" value="Genomic_DNA"/>
</dbReference>
<protein>
    <submittedName>
        <fullName evidence="7">Uncharacterized protein</fullName>
    </submittedName>
</protein>
<dbReference type="PANTHER" id="PTHR31621">
    <property type="entry name" value="PROTEIN DMP3"/>
    <property type="match status" value="1"/>
</dbReference>
<sequence length="201" mass="22251">MDNVGTLQPLLENVVPQKTPKTPAQKTMRKAFKGTAQLSKLLPTGTALIFQTLSPIFTHQGQCQTITNKTMTIVLVTLCSISCFLLSFTDSFRDERGKVRYGVASLNGMWVMDASARLPADEAEKYRLRSIDFFHAFMSIFVFLAIALFDGSVVSCFVQMPSEETKELLMTLPIGIGTLCSLLFVAFPSQRHGIGFPLSRD</sequence>
<keyword evidence="4 6" id="KW-1133">Transmembrane helix</keyword>
<proteinExistence type="inferred from homology"/>
<keyword evidence="8" id="KW-1185">Reference proteome</keyword>
<dbReference type="GO" id="GO:0016020">
    <property type="term" value="C:membrane"/>
    <property type="evidence" value="ECO:0007669"/>
    <property type="project" value="UniProtKB-SubCell"/>
</dbReference>
<name>A0AA87BAU9_9FABA</name>
<dbReference type="InterPro" id="IPR007770">
    <property type="entry name" value="DMP"/>
</dbReference>
<dbReference type="PANTHER" id="PTHR31621:SF6">
    <property type="entry name" value="PROTEIN DMP7"/>
    <property type="match status" value="1"/>
</dbReference>
<feature type="transmembrane region" description="Helical" evidence="6">
    <location>
        <begin position="70"/>
        <end position="88"/>
    </location>
</feature>
<feature type="transmembrane region" description="Helical" evidence="6">
    <location>
        <begin position="169"/>
        <end position="187"/>
    </location>
</feature>
<organism evidence="7 8">
    <name type="scientific">Sphenostylis stenocarpa</name>
    <dbReference type="NCBI Taxonomy" id="92480"/>
    <lineage>
        <taxon>Eukaryota</taxon>
        <taxon>Viridiplantae</taxon>
        <taxon>Streptophyta</taxon>
        <taxon>Embryophyta</taxon>
        <taxon>Tracheophyta</taxon>
        <taxon>Spermatophyta</taxon>
        <taxon>Magnoliopsida</taxon>
        <taxon>eudicotyledons</taxon>
        <taxon>Gunneridae</taxon>
        <taxon>Pentapetalae</taxon>
        <taxon>rosids</taxon>
        <taxon>fabids</taxon>
        <taxon>Fabales</taxon>
        <taxon>Fabaceae</taxon>
        <taxon>Papilionoideae</taxon>
        <taxon>50 kb inversion clade</taxon>
        <taxon>NPAAA clade</taxon>
        <taxon>indigoferoid/millettioid clade</taxon>
        <taxon>Phaseoleae</taxon>
        <taxon>Sphenostylis</taxon>
    </lineage>
</organism>
<comment type="similarity">
    <text evidence="2">Belongs to the plant DMP1 protein family.</text>
</comment>
<gene>
    <name evidence="7" type="ORF">AYBTSS11_LOCUS31093</name>
</gene>
<evidence type="ECO:0000256" key="3">
    <source>
        <dbReference type="ARBA" id="ARBA00022692"/>
    </source>
</evidence>
<evidence type="ECO:0000313" key="8">
    <source>
        <dbReference type="Proteomes" id="UP001189624"/>
    </source>
</evidence>
<comment type="subcellular location">
    <subcellularLocation>
        <location evidence="1">Membrane</location>
        <topology evidence="1">Multi-pass membrane protein</topology>
    </subcellularLocation>
</comment>
<dbReference type="GO" id="GO:0010256">
    <property type="term" value="P:endomembrane system organization"/>
    <property type="evidence" value="ECO:0007669"/>
    <property type="project" value="TreeGrafter"/>
</dbReference>
<evidence type="ECO:0000256" key="5">
    <source>
        <dbReference type="ARBA" id="ARBA00023136"/>
    </source>
</evidence>
<dbReference type="Proteomes" id="UP001189624">
    <property type="component" value="Chromosome 11"/>
</dbReference>
<dbReference type="Pfam" id="PF05078">
    <property type="entry name" value="DUF679"/>
    <property type="match status" value="1"/>
</dbReference>
<keyword evidence="5 6" id="KW-0472">Membrane</keyword>
<evidence type="ECO:0000256" key="2">
    <source>
        <dbReference type="ARBA" id="ARBA00008707"/>
    </source>
</evidence>
<evidence type="ECO:0000256" key="4">
    <source>
        <dbReference type="ARBA" id="ARBA00022989"/>
    </source>
</evidence>
<evidence type="ECO:0000313" key="7">
    <source>
        <dbReference type="EMBL" id="CAJ1978889.1"/>
    </source>
</evidence>
<evidence type="ECO:0000256" key="1">
    <source>
        <dbReference type="ARBA" id="ARBA00004141"/>
    </source>
</evidence>
<reference evidence="7" key="1">
    <citation type="submission" date="2023-10" db="EMBL/GenBank/DDBJ databases">
        <authorList>
            <person name="Domelevo Entfellner J.-B."/>
        </authorList>
    </citation>
    <scope>NUCLEOTIDE SEQUENCE</scope>
</reference>
<dbReference type="Gramene" id="rna-AYBTSS11_LOCUS31093">
    <property type="protein sequence ID" value="CAJ1978889.1"/>
    <property type="gene ID" value="gene-AYBTSS11_LOCUS31093"/>
</dbReference>
<evidence type="ECO:0000256" key="6">
    <source>
        <dbReference type="SAM" id="Phobius"/>
    </source>
</evidence>
<feature type="transmembrane region" description="Helical" evidence="6">
    <location>
        <begin position="133"/>
        <end position="149"/>
    </location>
</feature>
<dbReference type="GO" id="GO:0005737">
    <property type="term" value="C:cytoplasm"/>
    <property type="evidence" value="ECO:0007669"/>
    <property type="project" value="UniProtKB-ARBA"/>
</dbReference>
<keyword evidence="3 6" id="KW-0812">Transmembrane</keyword>